<accession>A0A9D2SUK3</accession>
<sequence>MKAALLASGSKGNCCLIRQGATSIIIDCGSTKRYLTQCFARLQYDPCSADALLVTHTHKDHVAQLNTFKQLPAYAWAELGIADQRVVEPFETFQIGTLRITVLPLSHDAAHTVGYVIEGGGEKLVYITDTGYIRNDVKAHIVNADYYIFESNHDIEMLMQTNRPVYIKQRIINDSGHLNNEDSARVLSEVIGERTREIVQAHISQEGNTRAMAYGVLEAELSRRGFLRNDLKLFPAEQFGIHLIGHCDEDS</sequence>
<organism evidence="2 3">
    <name type="scientific">Candidatus Merdibacter merdavium</name>
    <dbReference type="NCBI Taxonomy" id="2838692"/>
    <lineage>
        <taxon>Bacteria</taxon>
        <taxon>Bacillati</taxon>
        <taxon>Bacillota</taxon>
        <taxon>Erysipelotrichia</taxon>
        <taxon>Erysipelotrichales</taxon>
        <taxon>Erysipelotrichaceae</taxon>
        <taxon>Merdibacter</taxon>
    </lineage>
</organism>
<dbReference type="SMART" id="SM00849">
    <property type="entry name" value="Lactamase_B"/>
    <property type="match status" value="1"/>
</dbReference>
<dbReference type="InterPro" id="IPR036866">
    <property type="entry name" value="RibonucZ/Hydroxyglut_hydro"/>
</dbReference>
<dbReference type="Gene3D" id="3.60.15.10">
    <property type="entry name" value="Ribonuclease Z/Hydroxyacylglutathione hydrolase-like"/>
    <property type="match status" value="1"/>
</dbReference>
<dbReference type="EMBL" id="DWWM01000024">
    <property type="protein sequence ID" value="HJC36298.1"/>
    <property type="molecule type" value="Genomic_DNA"/>
</dbReference>
<comment type="caution">
    <text evidence="2">The sequence shown here is derived from an EMBL/GenBank/DDBJ whole genome shotgun (WGS) entry which is preliminary data.</text>
</comment>
<protein>
    <submittedName>
        <fullName evidence="2">MBL fold metallo-hydrolase</fullName>
    </submittedName>
</protein>
<dbReference type="AlphaFoldDB" id="A0A9D2SUK3"/>
<gene>
    <name evidence="2" type="ORF">H9702_04120</name>
</gene>
<name>A0A9D2SUK3_9FIRM</name>
<dbReference type="SUPFAM" id="SSF56281">
    <property type="entry name" value="Metallo-hydrolase/oxidoreductase"/>
    <property type="match status" value="1"/>
</dbReference>
<evidence type="ECO:0000313" key="2">
    <source>
        <dbReference type="EMBL" id="HJC36298.1"/>
    </source>
</evidence>
<reference evidence="2" key="1">
    <citation type="journal article" date="2021" name="PeerJ">
        <title>Extensive microbial diversity within the chicken gut microbiome revealed by metagenomics and culture.</title>
        <authorList>
            <person name="Gilroy R."/>
            <person name="Ravi A."/>
            <person name="Getino M."/>
            <person name="Pursley I."/>
            <person name="Horton D.L."/>
            <person name="Alikhan N.F."/>
            <person name="Baker D."/>
            <person name="Gharbi K."/>
            <person name="Hall N."/>
            <person name="Watson M."/>
            <person name="Adriaenssens E.M."/>
            <person name="Foster-Nyarko E."/>
            <person name="Jarju S."/>
            <person name="Secka A."/>
            <person name="Antonio M."/>
            <person name="Oren A."/>
            <person name="Chaudhuri R.R."/>
            <person name="La Ragione R."/>
            <person name="Hildebrand F."/>
            <person name="Pallen M.J."/>
        </authorList>
    </citation>
    <scope>NUCLEOTIDE SEQUENCE</scope>
    <source>
        <strain evidence="2">CHK187-11901</strain>
    </source>
</reference>
<dbReference type="Proteomes" id="UP000823896">
    <property type="component" value="Unassembled WGS sequence"/>
</dbReference>
<dbReference type="PANTHER" id="PTHR47619">
    <property type="entry name" value="METALLO-HYDROLASE YYCJ-RELATED"/>
    <property type="match status" value="1"/>
</dbReference>
<reference evidence="2" key="2">
    <citation type="submission" date="2021-04" db="EMBL/GenBank/DDBJ databases">
        <authorList>
            <person name="Gilroy R."/>
        </authorList>
    </citation>
    <scope>NUCLEOTIDE SEQUENCE</scope>
    <source>
        <strain evidence="2">CHK187-11901</strain>
    </source>
</reference>
<dbReference type="Pfam" id="PF12706">
    <property type="entry name" value="Lactamase_B_2"/>
    <property type="match status" value="1"/>
</dbReference>
<feature type="domain" description="Metallo-beta-lactamase" evidence="1">
    <location>
        <begin position="11"/>
        <end position="170"/>
    </location>
</feature>
<dbReference type="InterPro" id="IPR052533">
    <property type="entry name" value="WalJ/YycJ-like"/>
</dbReference>
<evidence type="ECO:0000259" key="1">
    <source>
        <dbReference type="SMART" id="SM00849"/>
    </source>
</evidence>
<proteinExistence type="predicted"/>
<evidence type="ECO:0000313" key="3">
    <source>
        <dbReference type="Proteomes" id="UP000823896"/>
    </source>
</evidence>
<dbReference type="PANTHER" id="PTHR47619:SF1">
    <property type="entry name" value="EXODEOXYRIBONUCLEASE WALJ"/>
    <property type="match status" value="1"/>
</dbReference>
<dbReference type="InterPro" id="IPR001279">
    <property type="entry name" value="Metallo-B-lactamas"/>
</dbReference>